<keyword evidence="8" id="KW-1185">Reference proteome</keyword>
<dbReference type="Proteomes" id="UP001148838">
    <property type="component" value="Unassembled WGS sequence"/>
</dbReference>
<accession>A0ABQ8TX91</accession>
<protein>
    <recommendedName>
        <fullName evidence="2">Conserved oligomeric Golgi complex subunit 5</fullName>
    </recommendedName>
</protein>
<keyword evidence="4" id="KW-0472">Membrane</keyword>
<dbReference type="InterPro" id="IPR049176">
    <property type="entry name" value="COG5_N"/>
</dbReference>
<evidence type="ECO:0000313" key="7">
    <source>
        <dbReference type="EMBL" id="KAJ4450139.1"/>
    </source>
</evidence>
<evidence type="ECO:0000313" key="8">
    <source>
        <dbReference type="Proteomes" id="UP001148838"/>
    </source>
</evidence>
<evidence type="ECO:0000256" key="4">
    <source>
        <dbReference type="ARBA" id="ARBA00023136"/>
    </source>
</evidence>
<dbReference type="Pfam" id="PF10392">
    <property type="entry name" value="COG5_N"/>
    <property type="match status" value="1"/>
</dbReference>
<dbReference type="PANTHER" id="PTHR13228:SF3">
    <property type="entry name" value="CONSERVED OLIGOMERIC GOLGI COMPLEX SUBUNIT 5"/>
    <property type="match status" value="1"/>
</dbReference>
<evidence type="ECO:0000256" key="1">
    <source>
        <dbReference type="ARBA" id="ARBA00004395"/>
    </source>
</evidence>
<evidence type="ECO:0000256" key="2">
    <source>
        <dbReference type="ARBA" id="ARBA00020974"/>
    </source>
</evidence>
<reference evidence="7 8" key="1">
    <citation type="journal article" date="2022" name="Allergy">
        <title>Genome assembly and annotation of Periplaneta americana reveal a comprehensive cockroach allergen profile.</title>
        <authorList>
            <person name="Wang L."/>
            <person name="Xiong Q."/>
            <person name="Saelim N."/>
            <person name="Wang L."/>
            <person name="Nong W."/>
            <person name="Wan A.T."/>
            <person name="Shi M."/>
            <person name="Liu X."/>
            <person name="Cao Q."/>
            <person name="Hui J.H.L."/>
            <person name="Sookrung N."/>
            <person name="Leung T.F."/>
            <person name="Tungtrongchitr A."/>
            <person name="Tsui S.K.W."/>
        </authorList>
    </citation>
    <scope>NUCLEOTIDE SEQUENCE [LARGE SCALE GENOMIC DNA]</scope>
    <source>
        <strain evidence="7">PWHHKU_190912</strain>
    </source>
</reference>
<evidence type="ECO:0000256" key="3">
    <source>
        <dbReference type="ARBA" id="ARBA00023034"/>
    </source>
</evidence>
<comment type="caution">
    <text evidence="7">The sequence shown here is derived from an EMBL/GenBank/DDBJ whole genome shotgun (WGS) entry which is preliminary data.</text>
</comment>
<comment type="subcellular location">
    <subcellularLocation>
        <location evidence="1">Golgi apparatus membrane</location>
        <topology evidence="1">Peripheral membrane protein</topology>
    </subcellularLocation>
</comment>
<feature type="domain" description="Conserved oligomeric Golgi complex subunit 5 helical" evidence="6">
    <location>
        <begin position="90"/>
        <end position="346"/>
    </location>
</feature>
<name>A0ABQ8TX91_PERAM</name>
<dbReference type="Pfam" id="PF20649">
    <property type="entry name" value="COG5_C"/>
    <property type="match status" value="1"/>
</dbReference>
<evidence type="ECO:0000259" key="5">
    <source>
        <dbReference type="Pfam" id="PF10392"/>
    </source>
</evidence>
<organism evidence="7 8">
    <name type="scientific">Periplaneta americana</name>
    <name type="common">American cockroach</name>
    <name type="synonym">Blatta americana</name>
    <dbReference type="NCBI Taxonomy" id="6978"/>
    <lineage>
        <taxon>Eukaryota</taxon>
        <taxon>Metazoa</taxon>
        <taxon>Ecdysozoa</taxon>
        <taxon>Arthropoda</taxon>
        <taxon>Hexapoda</taxon>
        <taxon>Insecta</taxon>
        <taxon>Pterygota</taxon>
        <taxon>Neoptera</taxon>
        <taxon>Polyneoptera</taxon>
        <taxon>Dictyoptera</taxon>
        <taxon>Blattodea</taxon>
        <taxon>Blattoidea</taxon>
        <taxon>Blattidae</taxon>
        <taxon>Blattinae</taxon>
        <taxon>Periplaneta</taxon>
    </lineage>
</organism>
<gene>
    <name evidence="7" type="ORF">ANN_01546</name>
</gene>
<dbReference type="EMBL" id="JAJSOF020000003">
    <property type="protein sequence ID" value="KAJ4450139.1"/>
    <property type="molecule type" value="Genomic_DNA"/>
</dbReference>
<keyword evidence="3" id="KW-0333">Golgi apparatus</keyword>
<sequence>MSPKLYYRFQCLLSAVERLRTKIVDPFNKIELQTIMLSRLHATSDLLRRVARIQHLSRRLTTQMQGSIPDITKAAQSLNELTQLSEDVDLSGLEVLEEDQHLIRSHRIEVERQAKLMLTQGLQTQNMSQVGIAVQVFYNLGSLDSTVSHVLETAERNIKQSIKEALDVNKLSQTSSSEVKSRERPVPAASTIRRLYKNFVWTDSVNNDKLKRVCRVLSEEKLDEIGGPGRAAMPSPGNTANFRSRLWTALEHLFDSSMCTEYRQIELLQRLLVHKLRGDSGMLSQHNSTCYMDLLPQEKQQLASHLWQSVTNILAQELAQAAQGSMFVKQALEGEYPKFLRLYLDMCKKIQTYSQNSDNTEATLPKSVDQESGDSGNFHINRTVVSQFENAYLSRSVSRLLDPVQLMFSGDAVPPHEEVDSLIRTITSELSVSLVDVSLSRTVARNISKTVRLFCLKCEQMIVTDGEATQVIDSSTPGQMLNVSIANLLHYLNGQVGRVMSNMKTSLSSDAANIVQESLSYTDRLIENILTPLLASISDAIEAIILTMHNEDYSMGPAAGDSDAHMGMRKSDAAQCSLYMKELQGFIARAASNYLVPFQNQDIVMKCSVPVASRCIELFLNHSCLVRPLGEGGRARLAADFSQMEVAVAPLCRQTSELSRQFRMLRSLRPLLFLSSEEVAESPALGDVIPYSLVLLSMFSRGPNELLSPHQSANWSVSRFSQWLDSHPSERERLELMGGALQRYQQVVRQRGGTSFHAVYPIMITLLERGMVYSTK</sequence>
<dbReference type="PANTHER" id="PTHR13228">
    <property type="entry name" value="CONSERVED OLIGOMERIC GOLGI COMPLEX COMPONENT 5"/>
    <property type="match status" value="1"/>
</dbReference>
<dbReference type="InterPro" id="IPR019465">
    <property type="entry name" value="Cog5"/>
</dbReference>
<proteinExistence type="predicted"/>
<evidence type="ECO:0000259" key="6">
    <source>
        <dbReference type="Pfam" id="PF20649"/>
    </source>
</evidence>
<dbReference type="InterPro" id="IPR048485">
    <property type="entry name" value="COG5_helical"/>
</dbReference>
<feature type="domain" description="Conserved oligomeric Golgi complex subunit 5 N-terminal" evidence="5">
    <location>
        <begin position="12"/>
        <end position="60"/>
    </location>
</feature>